<name>A0ABV2LM54_9BACL</name>
<gene>
    <name evidence="1" type="ORF">ABID52_003251</name>
</gene>
<dbReference type="EMBL" id="JBEPMP010000001">
    <property type="protein sequence ID" value="MET3729670.1"/>
    <property type="molecule type" value="Genomic_DNA"/>
</dbReference>
<sequence>MSRQNNGTPQKFTQDWHLGLHPHEHERIKTPPLLLLYVEVDKPGRA</sequence>
<keyword evidence="2" id="KW-1185">Reference proteome</keyword>
<dbReference type="Proteomes" id="UP001549097">
    <property type="component" value="Unassembled WGS sequence"/>
</dbReference>
<accession>A0ABV2LM54</accession>
<reference evidence="1 2" key="1">
    <citation type="submission" date="2024-06" db="EMBL/GenBank/DDBJ databases">
        <title>Genomic Encyclopedia of Type Strains, Phase IV (KMG-IV): sequencing the most valuable type-strain genomes for metagenomic binning, comparative biology and taxonomic classification.</title>
        <authorList>
            <person name="Goeker M."/>
        </authorList>
    </citation>
    <scope>NUCLEOTIDE SEQUENCE [LARGE SCALE GENOMIC DNA]</scope>
    <source>
        <strain evidence="1 2">DSM 100124</strain>
    </source>
</reference>
<evidence type="ECO:0000313" key="2">
    <source>
        <dbReference type="Proteomes" id="UP001549097"/>
    </source>
</evidence>
<organism evidence="1 2">
    <name type="scientific">Fictibacillus halophilus</name>
    <dbReference type="NCBI Taxonomy" id="1610490"/>
    <lineage>
        <taxon>Bacteria</taxon>
        <taxon>Bacillati</taxon>
        <taxon>Bacillota</taxon>
        <taxon>Bacilli</taxon>
        <taxon>Bacillales</taxon>
        <taxon>Fictibacillaceae</taxon>
        <taxon>Fictibacillus</taxon>
    </lineage>
</organism>
<evidence type="ECO:0000313" key="1">
    <source>
        <dbReference type="EMBL" id="MET3729670.1"/>
    </source>
</evidence>
<protein>
    <submittedName>
        <fullName evidence="1">Uncharacterized protein</fullName>
    </submittedName>
</protein>
<comment type="caution">
    <text evidence="1">The sequence shown here is derived from an EMBL/GenBank/DDBJ whole genome shotgun (WGS) entry which is preliminary data.</text>
</comment>
<proteinExistence type="predicted"/>